<evidence type="ECO:0000256" key="8">
    <source>
        <dbReference type="ARBA" id="ARBA00051250"/>
    </source>
</evidence>
<keyword evidence="3" id="KW-0479">Metal-binding</keyword>
<dbReference type="Gene3D" id="3.60.130.10">
    <property type="entry name" value="Clavaminate synthase-like"/>
    <property type="match status" value="1"/>
</dbReference>
<dbReference type="InterPro" id="IPR051323">
    <property type="entry name" value="AtsK-like"/>
</dbReference>
<dbReference type="FunFam" id="3.60.130.10:FF:000002">
    <property type="entry name" value="Alpha-ketoglutarate-dependent taurine dioxygenase"/>
    <property type="match status" value="1"/>
</dbReference>
<accession>A0A2R9SNM6</accession>
<dbReference type="Pfam" id="PF02668">
    <property type="entry name" value="TauD"/>
    <property type="match status" value="1"/>
</dbReference>
<evidence type="ECO:0000256" key="5">
    <source>
        <dbReference type="ARBA" id="ARBA00023002"/>
    </source>
</evidence>
<evidence type="ECO:0000259" key="12">
    <source>
        <dbReference type="Pfam" id="PF02668"/>
    </source>
</evidence>
<gene>
    <name evidence="13" type="ORF">PVOR_27050</name>
</gene>
<dbReference type="SUPFAM" id="SSF51197">
    <property type="entry name" value="Clavaminate synthase-like"/>
    <property type="match status" value="1"/>
</dbReference>
<dbReference type="PANTHER" id="PTHR30468">
    <property type="entry name" value="ALPHA-KETOGLUTARATE-DEPENDENT SULFONATE DIOXYGENASE"/>
    <property type="match status" value="1"/>
</dbReference>
<dbReference type="GO" id="GO:0016706">
    <property type="term" value="F:2-oxoglutarate-dependent dioxygenase activity"/>
    <property type="evidence" value="ECO:0007669"/>
    <property type="project" value="TreeGrafter"/>
</dbReference>
<keyword evidence="5" id="KW-0560">Oxidoreductase</keyword>
<evidence type="ECO:0000256" key="9">
    <source>
        <dbReference type="ARBA" id="ARBA00066614"/>
    </source>
</evidence>
<comment type="caution">
    <text evidence="13">The sequence shown here is derived from an EMBL/GenBank/DDBJ whole genome shotgun (WGS) entry which is preliminary data.</text>
</comment>
<dbReference type="PANTHER" id="PTHR30468:SF5">
    <property type="entry name" value="ALPHA-KETOGLUTARATE-DEPENDENT SULFATE ESTER DIOXYGENASE"/>
    <property type="match status" value="1"/>
</dbReference>
<comment type="catalytic activity">
    <reaction evidence="7">
        <text>a primary linear alkyl sulfate ester + 2-oxoglutarate + O2 = an aldehyde + sulfate + succinate + CO2 + H(+)</text>
        <dbReference type="Rhea" id="RHEA:65716"/>
        <dbReference type="ChEBI" id="CHEBI:15378"/>
        <dbReference type="ChEBI" id="CHEBI:15379"/>
        <dbReference type="ChEBI" id="CHEBI:16189"/>
        <dbReference type="ChEBI" id="CHEBI:16526"/>
        <dbReference type="ChEBI" id="CHEBI:16810"/>
        <dbReference type="ChEBI" id="CHEBI:17478"/>
        <dbReference type="ChEBI" id="CHEBI:30031"/>
        <dbReference type="ChEBI" id="CHEBI:157685"/>
        <dbReference type="EC" id="1.14.11.77"/>
    </reaction>
</comment>
<dbReference type="Proteomes" id="UP000003094">
    <property type="component" value="Unassembled WGS sequence"/>
</dbReference>
<evidence type="ECO:0000256" key="4">
    <source>
        <dbReference type="ARBA" id="ARBA00022964"/>
    </source>
</evidence>
<evidence type="ECO:0000256" key="7">
    <source>
        <dbReference type="ARBA" id="ARBA00050529"/>
    </source>
</evidence>
<dbReference type="GO" id="GO:0005737">
    <property type="term" value="C:cytoplasm"/>
    <property type="evidence" value="ECO:0007669"/>
    <property type="project" value="TreeGrafter"/>
</dbReference>
<organism evidence="13 14">
    <name type="scientific">Paenibacillus vortex V453</name>
    <dbReference type="NCBI Taxonomy" id="715225"/>
    <lineage>
        <taxon>Bacteria</taxon>
        <taxon>Bacillati</taxon>
        <taxon>Bacillota</taxon>
        <taxon>Bacilli</taxon>
        <taxon>Bacillales</taxon>
        <taxon>Paenibacillaceae</taxon>
        <taxon>Paenibacillus</taxon>
    </lineage>
</organism>
<evidence type="ECO:0000256" key="3">
    <source>
        <dbReference type="ARBA" id="ARBA00022723"/>
    </source>
</evidence>
<keyword evidence="4" id="KW-0223">Dioxygenase</keyword>
<dbReference type="KEGG" id="pvo:PVOR_27050"/>
<comment type="similarity">
    <text evidence="2">Belongs to the TfdA dioxygenase family.</text>
</comment>
<evidence type="ECO:0000256" key="6">
    <source>
        <dbReference type="ARBA" id="ARBA00023004"/>
    </source>
</evidence>
<name>A0A2R9SNM6_9BACL</name>
<evidence type="ECO:0000256" key="10">
    <source>
        <dbReference type="ARBA" id="ARBA00067109"/>
    </source>
</evidence>
<keyword evidence="14" id="KW-1185">Reference proteome</keyword>
<feature type="domain" description="TauD/TfdA-like" evidence="12">
    <location>
        <begin position="13"/>
        <end position="278"/>
    </location>
</feature>
<keyword evidence="6" id="KW-0408">Iron</keyword>
<dbReference type="InterPro" id="IPR042098">
    <property type="entry name" value="TauD-like_sf"/>
</dbReference>
<dbReference type="InterPro" id="IPR003819">
    <property type="entry name" value="TauD/TfdA-like"/>
</dbReference>
<dbReference type="RefSeq" id="WP_006212150.1">
    <property type="nucleotide sequence ID" value="NZ_ADHJ01000044.1"/>
</dbReference>
<evidence type="ECO:0000313" key="13">
    <source>
        <dbReference type="EMBL" id="EFU38970.1"/>
    </source>
</evidence>
<evidence type="ECO:0000256" key="1">
    <source>
        <dbReference type="ARBA" id="ARBA00001954"/>
    </source>
</evidence>
<dbReference type="GO" id="GO:0046872">
    <property type="term" value="F:metal ion binding"/>
    <property type="evidence" value="ECO:0007669"/>
    <property type="project" value="UniProtKB-KW"/>
</dbReference>
<proteinExistence type="inferred from homology"/>
<reference evidence="13 14" key="1">
    <citation type="journal article" date="2010" name="BMC Genomics">
        <title>Genome sequence of the pattern forming Paenibacillus vortex bacterium reveals potential for thriving in complex environments.</title>
        <authorList>
            <person name="Sirota-Madi A."/>
            <person name="Olender T."/>
            <person name="Helman Y."/>
            <person name="Ingham C."/>
            <person name="Brainis I."/>
            <person name="Roth D."/>
            <person name="Hagi E."/>
            <person name="Brodsky L."/>
            <person name="Leshkowitz D."/>
            <person name="Galatenko V."/>
            <person name="Nikolaev V."/>
            <person name="Mugasimangalam R.C."/>
            <person name="Bransburg-Zabary S."/>
            <person name="Gutnick D.L."/>
            <person name="Lancet D."/>
            <person name="Ben-Jacob E."/>
        </authorList>
    </citation>
    <scope>NUCLEOTIDE SEQUENCE [LARGE SCALE GENOMIC DNA]</scope>
    <source>
        <strain evidence="13 14">V453</strain>
    </source>
</reference>
<evidence type="ECO:0000313" key="14">
    <source>
        <dbReference type="Proteomes" id="UP000003094"/>
    </source>
</evidence>
<comment type="cofactor">
    <cofactor evidence="1">
        <name>Fe(2+)</name>
        <dbReference type="ChEBI" id="CHEBI:29033"/>
    </cofactor>
</comment>
<evidence type="ECO:0000256" key="2">
    <source>
        <dbReference type="ARBA" id="ARBA00005896"/>
    </source>
</evidence>
<protein>
    <recommendedName>
        <fullName evidence="10">Alpha-ketoglutarate-dependent sulfate ester dioxygenase</fullName>
        <ecNumber evidence="9">1.14.11.77</ecNumber>
    </recommendedName>
    <alternativeName>
        <fullName evidence="11">Type II alkyl sulfatase</fullName>
    </alternativeName>
</protein>
<evidence type="ECO:0000256" key="11">
    <source>
        <dbReference type="ARBA" id="ARBA00078517"/>
    </source>
</evidence>
<dbReference type="EC" id="1.14.11.77" evidence="9"/>
<dbReference type="EMBL" id="ADHJ01000044">
    <property type="protein sequence ID" value="EFU38970.1"/>
    <property type="molecule type" value="Genomic_DNA"/>
</dbReference>
<dbReference type="AlphaFoldDB" id="A0A2R9SNM6"/>
<sequence length="325" mass="36216">MSIGVKQETDTLEVRPIGGRVGAEVKGITLGGDLDQAAVQSIRAALLKHKVLFFRNQQHLDDEGQEVFADLLGEPFAHPTVKTKEGSRYILEIDSHHGGRANAWHTDITFIDAYPSISVLRSVVVPSSGGDTVWSNTAAAYDSLPKELKELAEKLWAVHTNLYDYAARRPEASEDSVKEYQRTFASTVYETEHPIVRVHPETGEKSLLLGSFVKRLLGVSAAESSRLYELFQGHITSLENTVRWHWAAGDVAIWDNRSTQHIAVNDYGEQHRIVRRVTLAGEVPYSVDGRQSKTYLKTPNILKANVQLDINKERSSHGPDEVIIL</sequence>
<comment type="catalytic activity">
    <reaction evidence="8">
        <text>2-ethylhexyl sulfate + 2-oxoglutarate + O2 = 2-ethylhexanal + sulfate + succinate + CO2 + H(+)</text>
        <dbReference type="Rhea" id="RHEA:47620"/>
        <dbReference type="ChEBI" id="CHEBI:15378"/>
        <dbReference type="ChEBI" id="CHEBI:15379"/>
        <dbReference type="ChEBI" id="CHEBI:16189"/>
        <dbReference type="ChEBI" id="CHEBI:16526"/>
        <dbReference type="ChEBI" id="CHEBI:16810"/>
        <dbReference type="ChEBI" id="CHEBI:30031"/>
        <dbReference type="ChEBI" id="CHEBI:87808"/>
        <dbReference type="ChEBI" id="CHEBI:87809"/>
        <dbReference type="EC" id="1.14.11.77"/>
    </reaction>
</comment>